<reference evidence="3" key="1">
    <citation type="submission" date="2018-05" db="EMBL/GenBank/DDBJ databases">
        <title>Whole genome of Theropithecus gelada.</title>
        <authorList>
            <person name="Chiou K.L."/>
            <person name="Snyder-Mackler N."/>
        </authorList>
    </citation>
    <scope>NUCLEOTIDE SEQUENCE [LARGE SCALE GENOMIC DNA]</scope>
</reference>
<evidence type="ECO:0000313" key="4">
    <source>
        <dbReference type="Proteomes" id="UP000694411"/>
    </source>
</evidence>
<reference evidence="3" key="2">
    <citation type="submission" date="2025-08" db="UniProtKB">
        <authorList>
            <consortium name="Ensembl"/>
        </authorList>
    </citation>
    <scope>IDENTIFICATION</scope>
</reference>
<feature type="region of interest" description="Disordered" evidence="1">
    <location>
        <begin position="150"/>
        <end position="173"/>
    </location>
</feature>
<dbReference type="Proteomes" id="UP000694411">
    <property type="component" value="Chromosome 19"/>
</dbReference>
<feature type="chain" id="PRO_5034470798" evidence="2">
    <location>
        <begin position="23"/>
        <end position="249"/>
    </location>
</feature>
<dbReference type="InterPro" id="IPR038326">
    <property type="entry name" value="IFN-lambda_sf"/>
</dbReference>
<dbReference type="AlphaFoldDB" id="A0A8D2EBU3"/>
<keyword evidence="4" id="KW-1185">Reference proteome</keyword>
<protein>
    <submittedName>
        <fullName evidence="3">Uncharacterized protein</fullName>
    </submittedName>
</protein>
<accession>A0A8D2EBU3</accession>
<keyword evidence="2" id="KW-0732">Signal</keyword>
<proteinExistence type="predicted"/>
<dbReference type="Gene3D" id="1.20.1250.60">
    <property type="entry name" value="Interferon lambda"/>
    <property type="match status" value="1"/>
</dbReference>
<dbReference type="Ensembl" id="ENSTGET00000003797.1">
    <property type="protein sequence ID" value="ENSTGEP00000003091.1"/>
    <property type="gene ID" value="ENSTGEG00000002667.1"/>
</dbReference>
<evidence type="ECO:0000256" key="2">
    <source>
        <dbReference type="SAM" id="SignalP"/>
    </source>
</evidence>
<evidence type="ECO:0000256" key="1">
    <source>
        <dbReference type="SAM" id="MobiDB-lite"/>
    </source>
</evidence>
<name>A0A8D2EBU3_THEGE</name>
<feature type="signal peptide" evidence="2">
    <location>
        <begin position="1"/>
        <end position="22"/>
    </location>
</feature>
<sequence length="249" mass="26045">RAESVWAAVAAGLWVLCTVGTATPPPPPLPALALPLAGALDPGGGQGAKGLLRGRGAELGAAHLFLPPLEGSSAAVASLHPQAHGESQRCANLSRLAEKPIQTRFGSSGCPQIRARVCGWEGHGQMQRGASSFAFSICLMSHLQLELARPGSSRKVPGAPRRRHKPRRAVSAAGNTGLACREDRARLTLRLGAAGLDGSSWEGRARLSPAALPPGLQDSPRCCEVTVVFNLLRLLTWELRQAGSWGTCL</sequence>
<organism evidence="3 4">
    <name type="scientific">Theropithecus gelada</name>
    <name type="common">Gelada baboon</name>
    <dbReference type="NCBI Taxonomy" id="9565"/>
    <lineage>
        <taxon>Eukaryota</taxon>
        <taxon>Metazoa</taxon>
        <taxon>Chordata</taxon>
        <taxon>Craniata</taxon>
        <taxon>Vertebrata</taxon>
        <taxon>Euteleostomi</taxon>
        <taxon>Mammalia</taxon>
        <taxon>Eutheria</taxon>
        <taxon>Euarchontoglires</taxon>
        <taxon>Primates</taxon>
        <taxon>Haplorrhini</taxon>
        <taxon>Catarrhini</taxon>
        <taxon>Cercopithecidae</taxon>
        <taxon>Cercopithecinae</taxon>
        <taxon>Theropithecus</taxon>
    </lineage>
</organism>
<reference evidence="3" key="3">
    <citation type="submission" date="2025-09" db="UniProtKB">
        <authorList>
            <consortium name="Ensembl"/>
        </authorList>
    </citation>
    <scope>IDENTIFICATION</scope>
</reference>
<evidence type="ECO:0000313" key="3">
    <source>
        <dbReference type="Ensembl" id="ENSTGEP00000003091.1"/>
    </source>
</evidence>